<keyword evidence="3" id="KW-1185">Reference proteome</keyword>
<dbReference type="AlphaFoldDB" id="A0A2M8J144"/>
<feature type="region of interest" description="Disordered" evidence="1">
    <location>
        <begin position="152"/>
        <end position="176"/>
    </location>
</feature>
<comment type="caution">
    <text evidence="2">The sequence shown here is derived from an EMBL/GenBank/DDBJ whole genome shotgun (WGS) entry which is preliminary data.</text>
</comment>
<dbReference type="EMBL" id="PGTB01000040">
    <property type="protein sequence ID" value="PJE36510.1"/>
    <property type="molecule type" value="Genomic_DNA"/>
</dbReference>
<evidence type="ECO:0000313" key="3">
    <source>
        <dbReference type="Proteomes" id="UP000231553"/>
    </source>
</evidence>
<evidence type="ECO:0000256" key="1">
    <source>
        <dbReference type="SAM" id="MobiDB-lite"/>
    </source>
</evidence>
<protein>
    <submittedName>
        <fullName evidence="2">Uncharacterized protein</fullName>
    </submittedName>
</protein>
<name>A0A2M8J144_9RHOB</name>
<organism evidence="2 3">
    <name type="scientific">Pseudooceanicola lipolyticus</name>
    <dbReference type="NCBI Taxonomy" id="2029104"/>
    <lineage>
        <taxon>Bacteria</taxon>
        <taxon>Pseudomonadati</taxon>
        <taxon>Pseudomonadota</taxon>
        <taxon>Alphaproteobacteria</taxon>
        <taxon>Rhodobacterales</taxon>
        <taxon>Paracoccaceae</taxon>
        <taxon>Pseudooceanicola</taxon>
    </lineage>
</organism>
<gene>
    <name evidence="2" type="ORF">CVM52_11800</name>
</gene>
<reference evidence="2 3" key="1">
    <citation type="journal article" date="2018" name="Int. J. Syst. Evol. Microbiol.">
        <title>Pseudooceanicola lipolyticus sp. nov., a marine alphaproteobacterium, reclassification of Oceanicola flagellatus as Pseudooceanicola flagellatus comb. nov. and emended description of the genus Pseudooceanicola.</title>
        <authorList>
            <person name="Huang M.-M."/>
            <person name="Guo L.-L."/>
            <person name="Wu Y.-H."/>
            <person name="Lai Q.-L."/>
            <person name="Shao Z.-Z."/>
            <person name="Wang C.-S."/>
            <person name="Wu M."/>
            <person name="Xu X.-W."/>
        </authorList>
    </citation>
    <scope>NUCLEOTIDE SEQUENCE [LARGE SCALE GENOMIC DNA]</scope>
    <source>
        <strain evidence="2 3">157</strain>
    </source>
</reference>
<evidence type="ECO:0000313" key="2">
    <source>
        <dbReference type="EMBL" id="PJE36510.1"/>
    </source>
</evidence>
<dbReference type="RefSeq" id="WP_100162698.1">
    <property type="nucleotide sequence ID" value="NZ_PGTB01000040.1"/>
</dbReference>
<feature type="compositionally biased region" description="Acidic residues" evidence="1">
    <location>
        <begin position="164"/>
        <end position="176"/>
    </location>
</feature>
<sequence length="176" mass="20083">MQFIDQSAAYTRKSITLDKALAAGRAKLTAEPGSDKLAICFRPELKIAIAFDLDIDDRVDFKTLPTPDKLDLMIDDLLPRFFHPDLLPLTGRAVWHVRFVIDGSHRRTLRLDDRGLHDVSRDDPPAEVELETDILTLMALLRAQIAEFHHTRPPYPQVPRRAEDGDEDFDDEVWGN</sequence>
<dbReference type="Proteomes" id="UP000231553">
    <property type="component" value="Unassembled WGS sequence"/>
</dbReference>
<dbReference type="OrthoDB" id="7857818at2"/>
<accession>A0A2M8J144</accession>
<proteinExistence type="predicted"/>